<evidence type="ECO:0000313" key="4">
    <source>
        <dbReference type="Proteomes" id="UP000003242"/>
    </source>
</evidence>
<feature type="domain" description="WYL" evidence="1">
    <location>
        <begin position="155"/>
        <end position="228"/>
    </location>
</feature>
<dbReference type="OrthoDB" id="86031at2"/>
<dbReference type="Proteomes" id="UP000003242">
    <property type="component" value="Unassembled WGS sequence"/>
</dbReference>
<keyword evidence="5" id="KW-1185">Reference proteome</keyword>
<dbReference type="PANTHER" id="PTHR34580">
    <property type="match status" value="1"/>
</dbReference>
<gene>
    <name evidence="2" type="ORF">HMPREF0889_0964</name>
    <name evidence="3" type="ORF">HMPREF1039_1329</name>
</gene>
<organism evidence="2 4">
    <name type="scientific">Megasphaera lornae</name>
    <dbReference type="NCBI Taxonomy" id="1000568"/>
    <lineage>
        <taxon>Bacteria</taxon>
        <taxon>Bacillati</taxon>
        <taxon>Bacillota</taxon>
        <taxon>Negativicutes</taxon>
        <taxon>Veillonellales</taxon>
        <taxon>Veillonellaceae</taxon>
        <taxon>Megasphaera</taxon>
    </lineage>
</organism>
<reference evidence="2" key="2">
    <citation type="submission" date="2009-12" db="EMBL/GenBank/DDBJ databases">
        <authorList>
            <person name="Madupu R."/>
            <person name="Durkin A.S."/>
            <person name="Torralba M."/>
            <person name="Methe B."/>
            <person name="Sutton G.G."/>
            <person name="Strausberg R.L."/>
            <person name="Nelson K.E."/>
        </authorList>
    </citation>
    <scope>NUCLEOTIDE SEQUENCE</scope>
    <source>
        <strain evidence="2">28L</strain>
    </source>
</reference>
<dbReference type="Pfam" id="PF13280">
    <property type="entry name" value="WYL"/>
    <property type="match status" value="1"/>
</dbReference>
<evidence type="ECO:0000259" key="1">
    <source>
        <dbReference type="Pfam" id="PF13280"/>
    </source>
</evidence>
<reference evidence="3 5" key="3">
    <citation type="submission" date="2011-04" db="EMBL/GenBank/DDBJ databases">
        <authorList>
            <person name="Harkins D.M."/>
            <person name="Madupu R."/>
            <person name="Durkin A.S."/>
            <person name="Torralba M."/>
            <person name="Methe B."/>
            <person name="Sutton G.G."/>
            <person name="Nelson K.E."/>
        </authorList>
    </citation>
    <scope>NUCLEOTIDE SEQUENCE [LARGE SCALE GENOMIC DNA]</scope>
    <source>
        <strain evidence="3 5">UPII 199-6</strain>
    </source>
</reference>
<dbReference type="RefSeq" id="WP_007390848.1">
    <property type="nucleotide sequence ID" value="NZ_ADGP01000003.1"/>
</dbReference>
<dbReference type="InterPro" id="IPR051534">
    <property type="entry name" value="CBASS_pafABC_assoc_protein"/>
</dbReference>
<evidence type="ECO:0000313" key="5">
    <source>
        <dbReference type="Proteomes" id="UP000004018"/>
    </source>
</evidence>
<reference evidence="4" key="1">
    <citation type="submission" date="2009-12" db="EMBL/GenBank/DDBJ databases">
        <title>Sequence of Clostridiales genomosp. BVAB3 str. UPII9-5.</title>
        <authorList>
            <person name="Madupu R."/>
            <person name="Durkin A.S."/>
            <person name="Torralba M."/>
            <person name="Methe B."/>
            <person name="Sutton G.G."/>
            <person name="Strausberg R.L."/>
            <person name="Nelson K.E."/>
        </authorList>
    </citation>
    <scope>NUCLEOTIDE SEQUENCE [LARGE SCALE GENOMIC DNA]</scope>
    <source>
        <strain evidence="4">28L</strain>
    </source>
</reference>
<evidence type="ECO:0000313" key="2">
    <source>
        <dbReference type="EMBL" id="EFD94812.1"/>
    </source>
</evidence>
<evidence type="ECO:0000313" key="3">
    <source>
        <dbReference type="EMBL" id="EGL41035.1"/>
    </source>
</evidence>
<dbReference type="eggNOG" id="COG2378">
    <property type="taxonomic scope" value="Bacteria"/>
</dbReference>
<protein>
    <recommendedName>
        <fullName evidence="1">WYL domain-containing protein</fullName>
    </recommendedName>
</protein>
<dbReference type="Proteomes" id="UP000004018">
    <property type="component" value="Unassembled WGS sequence"/>
</dbReference>
<dbReference type="InterPro" id="IPR026881">
    <property type="entry name" value="WYL_dom"/>
</dbReference>
<accession>D3LSM5</accession>
<sequence>MASEEQDKKTERVLSLYTRLLQGEEINKAIEAEHYGVTERSIQRDLQDIERFCDHHKKQNDKMALFYNRHTHSVHLERTSKTLSPKEILALCKILLDSKAFKKEKMTNMLQRLIENCSSDDSKNEVWHLIKNELFYYIEPKHQKDFLDILWEAGKAIRFSHYITIVYERKHHNKVVTRVLQPLSILFSEYYFYLIAFIKEDMANISSQNRKKMLPVVYRIDRISSIQVSEKRFVIPYCNHFEEGQFRRRIPFMFGGELMQVIFTYSGYDIDAVLDRLPTATIVSYREETGIYTLSAEVYGHGIDMWLRSQGPFVKVLSKQVL</sequence>
<dbReference type="AlphaFoldDB" id="D3LSM5"/>
<dbReference type="PANTHER" id="PTHR34580:SF1">
    <property type="entry name" value="PROTEIN PAFC"/>
    <property type="match status" value="1"/>
</dbReference>
<comment type="caution">
    <text evidence="2">The sequence shown here is derived from an EMBL/GenBank/DDBJ whole genome shotgun (WGS) entry which is preliminary data.</text>
</comment>
<dbReference type="PROSITE" id="PS52050">
    <property type="entry name" value="WYL"/>
    <property type="match status" value="1"/>
</dbReference>
<proteinExistence type="predicted"/>
<dbReference type="STRING" id="699218.HMPREF0889_0964"/>
<dbReference type="EMBL" id="ADGP01000003">
    <property type="protein sequence ID" value="EFD94812.1"/>
    <property type="molecule type" value="Genomic_DNA"/>
</dbReference>
<name>D3LSM5_9FIRM</name>
<dbReference type="EMBL" id="AFIJ01000018">
    <property type="protein sequence ID" value="EGL41035.1"/>
    <property type="molecule type" value="Genomic_DNA"/>
</dbReference>